<dbReference type="PANTHER" id="PTHR30309:SF0">
    <property type="entry name" value="GLYCEROL-3-PHOSPHATE ACYLTRANSFERASE-RELATED"/>
    <property type="match status" value="1"/>
</dbReference>
<evidence type="ECO:0000256" key="4">
    <source>
        <dbReference type="ARBA" id="ARBA00022692"/>
    </source>
</evidence>
<feature type="transmembrane region" description="Helical" evidence="10">
    <location>
        <begin position="99"/>
        <end position="123"/>
    </location>
</feature>
<keyword evidence="5 10" id="KW-1133">Transmembrane helix</keyword>
<dbReference type="EC" id="2.3.1.275" evidence="10"/>
<evidence type="ECO:0000256" key="1">
    <source>
        <dbReference type="ARBA" id="ARBA00022475"/>
    </source>
</evidence>
<comment type="caution">
    <text evidence="11">The sequence shown here is derived from an EMBL/GenBank/DDBJ whole genome shotgun (WGS) entry which is preliminary data.</text>
</comment>
<keyword evidence="1 10" id="KW-1003">Cell membrane</keyword>
<reference evidence="11" key="1">
    <citation type="submission" date="2024-01" db="EMBL/GenBank/DDBJ databases">
        <title>Bank of Algae and Cyanobacteria of the Azores (BACA) strain genomes.</title>
        <authorList>
            <person name="Luz R."/>
            <person name="Cordeiro R."/>
            <person name="Fonseca A."/>
            <person name="Goncalves V."/>
        </authorList>
    </citation>
    <scope>NUCLEOTIDE SEQUENCE</scope>
    <source>
        <strain evidence="11">BACA0141</strain>
    </source>
</reference>
<feature type="transmembrane region" description="Helical" evidence="10">
    <location>
        <begin position="48"/>
        <end position="71"/>
    </location>
</feature>
<dbReference type="GO" id="GO:0005886">
    <property type="term" value="C:plasma membrane"/>
    <property type="evidence" value="ECO:0007669"/>
    <property type="project" value="UniProtKB-SubCell"/>
</dbReference>
<keyword evidence="11" id="KW-0012">Acyltransferase</keyword>
<keyword evidence="4 10" id="KW-0812">Transmembrane</keyword>
<evidence type="ECO:0000256" key="9">
    <source>
        <dbReference type="ARBA" id="ARBA00023264"/>
    </source>
</evidence>
<dbReference type="Proteomes" id="UP001333818">
    <property type="component" value="Unassembled WGS sequence"/>
</dbReference>
<comment type="pathway">
    <text evidence="10">Lipid metabolism; phospholipid metabolism.</text>
</comment>
<keyword evidence="9 10" id="KW-1208">Phospholipid metabolism</keyword>
<gene>
    <name evidence="10 11" type="primary">plsY</name>
    <name evidence="11" type="ORF">V2H45_02650</name>
</gene>
<comment type="subcellular location">
    <subcellularLocation>
        <location evidence="10">Cell membrane</location>
        <topology evidence="10">Multi-pass membrane protein</topology>
    </subcellularLocation>
</comment>
<keyword evidence="7 10" id="KW-0472">Membrane</keyword>
<keyword evidence="12" id="KW-1185">Reference proteome</keyword>
<dbReference type="EMBL" id="JAZBJZ010000006">
    <property type="protein sequence ID" value="MEE3715640.1"/>
    <property type="molecule type" value="Genomic_DNA"/>
</dbReference>
<comment type="function">
    <text evidence="10">Catalyzes the transfer of an acyl group from acyl-phosphate (acyl-PO(4)) to glycerol-3-phosphate (G3P) to form lysophosphatidic acid (LPA). This enzyme utilizes acyl-phosphate as fatty acyl donor, but not acyl-CoA or acyl-ACP.</text>
</comment>
<evidence type="ECO:0000256" key="7">
    <source>
        <dbReference type="ARBA" id="ARBA00023136"/>
    </source>
</evidence>
<evidence type="ECO:0000313" key="11">
    <source>
        <dbReference type="EMBL" id="MEE3715640.1"/>
    </source>
</evidence>
<dbReference type="AlphaFoldDB" id="A0AAW9PQF4"/>
<sequence length="234" mass="25420">MWVEYFLLVIAYFLGSIPTGYVVGRIVGIDIRQHGSGSTGATNVWRCVGKPAGITVFAVDFLKGFVAVFLMQSASQLQTWLRPFFSSFFTLNYSVPENWMQWFAIGAALLALLGHSRSIWIGFSGGKSVATGLGVLFAINWIVAATAFGLWLATMAIWRTVSLSSILAAIATPILMLIVRADLAYLVLTAIGGGFVVWRHRSNIERLLQGTEPSIFASSTVNSINNSVSNTDTE</sequence>
<evidence type="ECO:0000256" key="6">
    <source>
        <dbReference type="ARBA" id="ARBA00023098"/>
    </source>
</evidence>
<organism evidence="11 12">
    <name type="scientific">Tumidithrix elongata BACA0141</name>
    <dbReference type="NCBI Taxonomy" id="2716417"/>
    <lineage>
        <taxon>Bacteria</taxon>
        <taxon>Bacillati</taxon>
        <taxon>Cyanobacteriota</taxon>
        <taxon>Cyanophyceae</taxon>
        <taxon>Pseudanabaenales</taxon>
        <taxon>Pseudanabaenaceae</taxon>
        <taxon>Tumidithrix</taxon>
        <taxon>Tumidithrix elongata</taxon>
    </lineage>
</organism>
<evidence type="ECO:0000256" key="8">
    <source>
        <dbReference type="ARBA" id="ARBA00023209"/>
    </source>
</evidence>
<comment type="similarity">
    <text evidence="10">Belongs to the PlsY family.</text>
</comment>
<dbReference type="RefSeq" id="WP_330482064.1">
    <property type="nucleotide sequence ID" value="NZ_JAZBJZ010000006.1"/>
</dbReference>
<dbReference type="HAMAP" id="MF_01043">
    <property type="entry name" value="PlsY"/>
    <property type="match status" value="1"/>
</dbReference>
<evidence type="ECO:0000256" key="5">
    <source>
        <dbReference type="ARBA" id="ARBA00022989"/>
    </source>
</evidence>
<keyword evidence="3 10" id="KW-0808">Transferase</keyword>
<feature type="transmembrane region" description="Helical" evidence="10">
    <location>
        <begin position="135"/>
        <end position="158"/>
    </location>
</feature>
<keyword evidence="2 10" id="KW-0444">Lipid biosynthesis</keyword>
<dbReference type="PANTHER" id="PTHR30309">
    <property type="entry name" value="INNER MEMBRANE PROTEIN YGIH"/>
    <property type="match status" value="1"/>
</dbReference>
<comment type="subunit">
    <text evidence="10">Probably interacts with PlsX.</text>
</comment>
<proteinExistence type="inferred from homology"/>
<feature type="transmembrane region" description="Helical" evidence="10">
    <location>
        <begin position="170"/>
        <end position="198"/>
    </location>
</feature>
<name>A0AAW9PQF4_9CYAN</name>
<evidence type="ECO:0000256" key="10">
    <source>
        <dbReference type="HAMAP-Rule" id="MF_01043"/>
    </source>
</evidence>
<feature type="transmembrane region" description="Helical" evidence="10">
    <location>
        <begin position="6"/>
        <end position="27"/>
    </location>
</feature>
<dbReference type="SMART" id="SM01207">
    <property type="entry name" value="G3P_acyltransf"/>
    <property type="match status" value="1"/>
</dbReference>
<evidence type="ECO:0000256" key="3">
    <source>
        <dbReference type="ARBA" id="ARBA00022679"/>
    </source>
</evidence>
<keyword evidence="8 10" id="KW-0594">Phospholipid biosynthesis</keyword>
<dbReference type="InterPro" id="IPR003811">
    <property type="entry name" value="G3P_acylTferase_PlsY"/>
</dbReference>
<comment type="catalytic activity">
    <reaction evidence="10">
        <text>an acyl phosphate + sn-glycerol 3-phosphate = a 1-acyl-sn-glycero-3-phosphate + phosphate</text>
        <dbReference type="Rhea" id="RHEA:34075"/>
        <dbReference type="ChEBI" id="CHEBI:43474"/>
        <dbReference type="ChEBI" id="CHEBI:57597"/>
        <dbReference type="ChEBI" id="CHEBI:57970"/>
        <dbReference type="ChEBI" id="CHEBI:59918"/>
        <dbReference type="EC" id="2.3.1.275"/>
    </reaction>
</comment>
<protein>
    <recommendedName>
        <fullName evidence="10">Glycerol-3-phosphate acyltransferase</fullName>
    </recommendedName>
    <alternativeName>
        <fullName evidence="10">Acyl-PO4 G3P acyltransferase</fullName>
    </alternativeName>
    <alternativeName>
        <fullName evidence="10">Acyl-phosphate--glycerol-3-phosphate acyltransferase</fullName>
    </alternativeName>
    <alternativeName>
        <fullName evidence="10">G3P acyltransferase</fullName>
        <shortName evidence="10">GPAT</shortName>
        <ecNumber evidence="10">2.3.1.275</ecNumber>
    </alternativeName>
    <alternativeName>
        <fullName evidence="10">Lysophosphatidic acid synthase</fullName>
        <shortName evidence="10">LPA synthase</shortName>
    </alternativeName>
</protein>
<dbReference type="GO" id="GO:0008654">
    <property type="term" value="P:phospholipid biosynthetic process"/>
    <property type="evidence" value="ECO:0007669"/>
    <property type="project" value="UniProtKB-UniRule"/>
</dbReference>
<evidence type="ECO:0000313" key="12">
    <source>
        <dbReference type="Proteomes" id="UP001333818"/>
    </source>
</evidence>
<dbReference type="NCBIfam" id="TIGR00023">
    <property type="entry name" value="glycerol-3-phosphate 1-O-acyltransferase PlsY"/>
    <property type="match status" value="1"/>
</dbReference>
<dbReference type="GO" id="GO:0043772">
    <property type="term" value="F:acyl-phosphate glycerol-3-phosphate acyltransferase activity"/>
    <property type="evidence" value="ECO:0007669"/>
    <property type="project" value="UniProtKB-UniRule"/>
</dbReference>
<accession>A0AAW9PQF4</accession>
<dbReference type="Pfam" id="PF02660">
    <property type="entry name" value="G3P_acyltransf"/>
    <property type="match status" value="1"/>
</dbReference>
<evidence type="ECO:0000256" key="2">
    <source>
        <dbReference type="ARBA" id="ARBA00022516"/>
    </source>
</evidence>
<keyword evidence="6 10" id="KW-0443">Lipid metabolism</keyword>